<comment type="catalytic activity">
    <reaction evidence="7">
        <text>a 6-O-methyl-2'-deoxyguanosine in DNA + L-cysteinyl-[protein] = S-methyl-L-cysteinyl-[protein] + a 2'-deoxyguanosine in DNA</text>
        <dbReference type="Rhea" id="RHEA:24000"/>
        <dbReference type="Rhea" id="RHEA-COMP:10131"/>
        <dbReference type="Rhea" id="RHEA-COMP:10132"/>
        <dbReference type="Rhea" id="RHEA-COMP:11367"/>
        <dbReference type="Rhea" id="RHEA-COMP:11368"/>
        <dbReference type="ChEBI" id="CHEBI:29950"/>
        <dbReference type="ChEBI" id="CHEBI:82612"/>
        <dbReference type="ChEBI" id="CHEBI:85445"/>
        <dbReference type="ChEBI" id="CHEBI:85448"/>
        <dbReference type="EC" id="2.1.1.63"/>
    </reaction>
</comment>
<dbReference type="PANTHER" id="PTHR10815">
    <property type="entry name" value="METHYLATED-DNA--PROTEIN-CYSTEINE METHYLTRANSFERASE"/>
    <property type="match status" value="1"/>
</dbReference>
<evidence type="ECO:0000256" key="1">
    <source>
        <dbReference type="ARBA" id="ARBA00001286"/>
    </source>
</evidence>
<dbReference type="GO" id="GO:0003908">
    <property type="term" value="F:methylated-DNA-[protein]-cysteine S-methyltransferase activity"/>
    <property type="evidence" value="ECO:0007669"/>
    <property type="project" value="UniProtKB-EC"/>
</dbReference>
<evidence type="ECO:0000256" key="5">
    <source>
        <dbReference type="ARBA" id="ARBA00023159"/>
    </source>
</evidence>
<proteinExistence type="predicted"/>
<feature type="domain" description="Methylated-DNA-[protein]-cysteine S-methyltransferase DNA binding" evidence="8">
    <location>
        <begin position="178"/>
        <end position="257"/>
    </location>
</feature>
<dbReference type="Gene3D" id="3.40.10.10">
    <property type="entry name" value="DNA Methylphosphotriester Repair Domain"/>
    <property type="match status" value="1"/>
</dbReference>
<keyword evidence="2 10" id="KW-0489">Methyltransferase</keyword>
<dbReference type="GO" id="GO:0032259">
    <property type="term" value="P:methylation"/>
    <property type="evidence" value="ECO:0007669"/>
    <property type="project" value="UniProtKB-KW"/>
</dbReference>
<reference evidence="10 11" key="1">
    <citation type="submission" date="2022-05" db="EMBL/GenBank/DDBJ databases">
        <title>Luteimonas sp. SX5, whole genome shotgun sequencing project.</title>
        <authorList>
            <person name="Zhao G."/>
            <person name="Shen L."/>
        </authorList>
    </citation>
    <scope>NUCLEOTIDE SEQUENCE [LARGE SCALE GENOMIC DNA]</scope>
    <source>
        <strain evidence="10 11">SX5</strain>
    </source>
</reference>
<dbReference type="RefSeq" id="WP_249473906.1">
    <property type="nucleotide sequence ID" value="NZ_JAMBEP010000001.1"/>
</dbReference>
<protein>
    <submittedName>
        <fullName evidence="10">Methylated-DNA--[protein]-cysteine S-methyltransferase</fullName>
        <ecNumber evidence="10">2.1.1.63</ecNumber>
    </submittedName>
</protein>
<dbReference type="SUPFAM" id="SSF57884">
    <property type="entry name" value="Ada DNA repair protein, N-terminal domain (N-Ada 10)"/>
    <property type="match status" value="1"/>
</dbReference>
<dbReference type="Pfam" id="PF01035">
    <property type="entry name" value="DNA_binding_1"/>
    <property type="match status" value="1"/>
</dbReference>
<evidence type="ECO:0000256" key="7">
    <source>
        <dbReference type="ARBA" id="ARBA00049348"/>
    </source>
</evidence>
<organism evidence="10 11">
    <name type="scientific">Luteimonas galliterrae</name>
    <dbReference type="NCBI Taxonomy" id="2940486"/>
    <lineage>
        <taxon>Bacteria</taxon>
        <taxon>Pseudomonadati</taxon>
        <taxon>Pseudomonadota</taxon>
        <taxon>Gammaproteobacteria</taxon>
        <taxon>Lysobacterales</taxon>
        <taxon>Lysobacteraceae</taxon>
        <taxon>Luteimonas</taxon>
    </lineage>
</organism>
<comment type="caution">
    <text evidence="10">The sequence shown here is derived from an EMBL/GenBank/DDBJ whole genome shotgun (WGS) entry which is preliminary data.</text>
</comment>
<gene>
    <name evidence="10" type="ORF">M2650_10270</name>
</gene>
<evidence type="ECO:0000256" key="2">
    <source>
        <dbReference type="ARBA" id="ARBA00022603"/>
    </source>
</evidence>
<evidence type="ECO:0000256" key="6">
    <source>
        <dbReference type="ARBA" id="ARBA00023204"/>
    </source>
</evidence>
<evidence type="ECO:0000259" key="8">
    <source>
        <dbReference type="Pfam" id="PF01035"/>
    </source>
</evidence>
<evidence type="ECO:0000256" key="4">
    <source>
        <dbReference type="ARBA" id="ARBA00022763"/>
    </source>
</evidence>
<keyword evidence="5" id="KW-0010">Activator</keyword>
<keyword evidence="11" id="KW-1185">Reference proteome</keyword>
<keyword evidence="4" id="KW-0227">DNA damage</keyword>
<dbReference type="Proteomes" id="UP001431217">
    <property type="component" value="Unassembled WGS sequence"/>
</dbReference>
<dbReference type="SUPFAM" id="SSF46767">
    <property type="entry name" value="Methylated DNA-protein cysteine methyltransferase, C-terminal domain"/>
    <property type="match status" value="1"/>
</dbReference>
<evidence type="ECO:0000313" key="11">
    <source>
        <dbReference type="Proteomes" id="UP001431217"/>
    </source>
</evidence>
<dbReference type="InterPro" id="IPR004026">
    <property type="entry name" value="Ada_DNA_repair_Zn-bd"/>
</dbReference>
<feature type="domain" description="Ada DNA repair metal-binding" evidence="9">
    <location>
        <begin position="18"/>
        <end position="81"/>
    </location>
</feature>
<dbReference type="Gene3D" id="1.10.10.10">
    <property type="entry name" value="Winged helix-like DNA-binding domain superfamily/Winged helix DNA-binding domain"/>
    <property type="match status" value="1"/>
</dbReference>
<evidence type="ECO:0000313" key="10">
    <source>
        <dbReference type="EMBL" id="MCL1635013.1"/>
    </source>
</evidence>
<dbReference type="CDD" id="cd06445">
    <property type="entry name" value="ATase"/>
    <property type="match status" value="1"/>
</dbReference>
<dbReference type="Pfam" id="PF02805">
    <property type="entry name" value="Ada_Zn_binding"/>
    <property type="match status" value="1"/>
</dbReference>
<evidence type="ECO:0000256" key="3">
    <source>
        <dbReference type="ARBA" id="ARBA00022679"/>
    </source>
</evidence>
<comment type="catalytic activity">
    <reaction evidence="1">
        <text>a 4-O-methyl-thymidine in DNA + L-cysteinyl-[protein] = a thymidine in DNA + S-methyl-L-cysteinyl-[protein]</text>
        <dbReference type="Rhea" id="RHEA:53428"/>
        <dbReference type="Rhea" id="RHEA-COMP:10131"/>
        <dbReference type="Rhea" id="RHEA-COMP:10132"/>
        <dbReference type="Rhea" id="RHEA-COMP:13555"/>
        <dbReference type="Rhea" id="RHEA-COMP:13556"/>
        <dbReference type="ChEBI" id="CHEBI:29950"/>
        <dbReference type="ChEBI" id="CHEBI:82612"/>
        <dbReference type="ChEBI" id="CHEBI:137386"/>
        <dbReference type="ChEBI" id="CHEBI:137387"/>
        <dbReference type="EC" id="2.1.1.63"/>
    </reaction>
</comment>
<dbReference type="Gene3D" id="3.30.160.70">
    <property type="entry name" value="Methylated DNA-protein cysteine methyltransferase domain"/>
    <property type="match status" value="1"/>
</dbReference>
<evidence type="ECO:0000259" key="9">
    <source>
        <dbReference type="Pfam" id="PF02805"/>
    </source>
</evidence>
<dbReference type="InterPro" id="IPR014048">
    <property type="entry name" value="MethylDNA_cys_MeTrfase_DNA-bd"/>
</dbReference>
<dbReference type="InterPro" id="IPR001497">
    <property type="entry name" value="MethylDNA_cys_MeTrfase_AS"/>
</dbReference>
<dbReference type="PROSITE" id="PS00374">
    <property type="entry name" value="MGMT"/>
    <property type="match status" value="1"/>
</dbReference>
<sequence>MNTIYRTQLAVATQNDPRWASVVSRDAQADGSFYYSVASSGVYCRPSCAARLARPENVRFHTNTQAAEQAGFRACKRCKPDRYAADAEQAPQTPQKIAFSIGVSAIGRVLVARSERGVCAILLGDDDNALASQLQQRFANSELTRDDVSLQLVLAQVAGFVDQPQGDLDVPLDAHGSDFQQRVWQALRSIPAGATASYTDIAQRIGSPHAVRAVAAACAANPLAVVIPCHRVIKRDGSLSGFRWGVERKRALLAREAQA</sequence>
<dbReference type="NCBIfam" id="TIGR00589">
    <property type="entry name" value="ogt"/>
    <property type="match status" value="1"/>
</dbReference>
<keyword evidence="3 10" id="KW-0808">Transferase</keyword>
<name>A0ABT0MJH7_9GAMM</name>
<dbReference type="InterPro" id="IPR035451">
    <property type="entry name" value="Ada-like_dom_sf"/>
</dbReference>
<dbReference type="SUPFAM" id="SSF53155">
    <property type="entry name" value="Methylated DNA-protein cysteine methyltransferase domain"/>
    <property type="match status" value="1"/>
</dbReference>
<dbReference type="InterPro" id="IPR036388">
    <property type="entry name" value="WH-like_DNA-bd_sf"/>
</dbReference>
<accession>A0ABT0MJH7</accession>
<dbReference type="EC" id="2.1.1.63" evidence="10"/>
<dbReference type="PANTHER" id="PTHR10815:SF14">
    <property type="entry name" value="BIFUNCTIONAL TRANSCRIPTIONAL ACTIVATOR_DNA REPAIR ENZYME ADA"/>
    <property type="match status" value="1"/>
</dbReference>
<dbReference type="EMBL" id="JAMBEP010000001">
    <property type="protein sequence ID" value="MCL1635013.1"/>
    <property type="molecule type" value="Genomic_DNA"/>
</dbReference>
<keyword evidence="6" id="KW-0234">DNA repair</keyword>
<dbReference type="InterPro" id="IPR036631">
    <property type="entry name" value="MGMT_N_sf"/>
</dbReference>
<dbReference type="InterPro" id="IPR036217">
    <property type="entry name" value="MethylDNA_cys_MeTrfase_DNAb"/>
</dbReference>